<evidence type="ECO:0000256" key="2">
    <source>
        <dbReference type="ARBA" id="ARBA00010107"/>
    </source>
</evidence>
<organism evidence="20">
    <name type="scientific">Pseudozyma antarctica</name>
    <name type="common">Yeast</name>
    <name type="synonym">Candida antarctica</name>
    <dbReference type="NCBI Taxonomy" id="84753"/>
    <lineage>
        <taxon>Eukaryota</taxon>
        <taxon>Fungi</taxon>
        <taxon>Dikarya</taxon>
        <taxon>Basidiomycota</taxon>
        <taxon>Ustilaginomycotina</taxon>
        <taxon>Ustilaginomycetes</taxon>
        <taxon>Ustilaginales</taxon>
        <taxon>Ustilaginaceae</taxon>
        <taxon>Moesziomyces</taxon>
    </lineage>
</organism>
<feature type="active site" description="Proton donor/acceptor" evidence="14">
    <location>
        <position position="820"/>
    </location>
</feature>
<dbReference type="EC" id="2.3.1.48" evidence="3 16"/>
<keyword evidence="11" id="KW-0805">Transcription regulation</keyword>
<evidence type="ECO:0000256" key="7">
    <source>
        <dbReference type="ARBA" id="ARBA00022771"/>
    </source>
</evidence>
<evidence type="ECO:0000259" key="19">
    <source>
        <dbReference type="PROSITE" id="PS51726"/>
    </source>
</evidence>
<dbReference type="PROSITE" id="PS51726">
    <property type="entry name" value="MYST_HAT"/>
    <property type="match status" value="1"/>
</dbReference>
<dbReference type="InterPro" id="IPR001965">
    <property type="entry name" value="Znf_PHD"/>
</dbReference>
<name>A0A081CDD5_PSEA2</name>
<dbReference type="PANTHER" id="PTHR10615:SF161">
    <property type="entry name" value="HISTONE ACETYLTRANSFERASE KAT7"/>
    <property type="match status" value="1"/>
</dbReference>
<feature type="region of interest" description="Disordered" evidence="17">
    <location>
        <begin position="1228"/>
        <end position="1287"/>
    </location>
</feature>
<feature type="domain" description="PHD-type" evidence="18">
    <location>
        <begin position="200"/>
        <end position="261"/>
    </location>
</feature>
<dbReference type="GO" id="GO:0031507">
    <property type="term" value="P:heterochromatin formation"/>
    <property type="evidence" value="ECO:0007669"/>
    <property type="project" value="UniProtKB-ARBA"/>
</dbReference>
<feature type="domain" description="MYST-type HAT" evidence="19">
    <location>
        <begin position="642"/>
        <end position="994"/>
    </location>
</feature>
<evidence type="ECO:0000256" key="6">
    <source>
        <dbReference type="ARBA" id="ARBA00022737"/>
    </source>
</evidence>
<feature type="compositionally biased region" description="Polar residues" evidence="17">
    <location>
        <begin position="1241"/>
        <end position="1253"/>
    </location>
</feature>
<protein>
    <recommendedName>
        <fullName evidence="3 16">Histone acetyltransferase</fullName>
        <ecNumber evidence="3 16">2.3.1.48</ecNumber>
    </recommendedName>
</protein>
<dbReference type="GO" id="GO:1990467">
    <property type="term" value="C:NuA3a histone acetyltransferase complex"/>
    <property type="evidence" value="ECO:0007669"/>
    <property type="project" value="TreeGrafter"/>
</dbReference>
<dbReference type="InterPro" id="IPR011011">
    <property type="entry name" value="Znf_FYVE_PHD"/>
</dbReference>
<dbReference type="SMART" id="SM00384">
    <property type="entry name" value="AT_hook"/>
    <property type="match status" value="2"/>
</dbReference>
<feature type="compositionally biased region" description="Polar residues" evidence="17">
    <location>
        <begin position="81"/>
        <end position="93"/>
    </location>
</feature>
<accession>A0A081CDD5</accession>
<feature type="compositionally biased region" description="Acidic residues" evidence="17">
    <location>
        <begin position="1263"/>
        <end position="1287"/>
    </location>
</feature>
<keyword evidence="21" id="KW-1185">Reference proteome</keyword>
<dbReference type="Gene3D" id="3.40.630.30">
    <property type="match status" value="1"/>
</dbReference>
<dbReference type="Gene3D" id="3.30.60.60">
    <property type="entry name" value="N-acetyl transferase-like"/>
    <property type="match status" value="1"/>
</dbReference>
<evidence type="ECO:0000256" key="9">
    <source>
        <dbReference type="ARBA" id="ARBA00022853"/>
    </source>
</evidence>
<feature type="region of interest" description="Disordered" evidence="17">
    <location>
        <begin position="303"/>
        <end position="345"/>
    </location>
</feature>
<dbReference type="Gene3D" id="3.30.40.10">
    <property type="entry name" value="Zinc/RING finger domain, C3HC4 (zinc finger)"/>
    <property type="match status" value="1"/>
</dbReference>
<dbReference type="Pfam" id="PF00628">
    <property type="entry name" value="PHD"/>
    <property type="match status" value="1"/>
</dbReference>
<evidence type="ECO:0000256" key="1">
    <source>
        <dbReference type="ARBA" id="ARBA00004123"/>
    </source>
</evidence>
<keyword evidence="10" id="KW-0007">Acetylation</keyword>
<evidence type="ECO:0000256" key="15">
    <source>
        <dbReference type="PROSITE-ProRule" id="PRU00146"/>
    </source>
</evidence>
<dbReference type="GO" id="GO:0003682">
    <property type="term" value="F:chromatin binding"/>
    <property type="evidence" value="ECO:0007669"/>
    <property type="project" value="TreeGrafter"/>
</dbReference>
<dbReference type="FunFam" id="3.30.40.10:FF:000005">
    <property type="entry name" value="zinc finger protein isoform X1"/>
    <property type="match status" value="1"/>
</dbReference>
<evidence type="ECO:0000256" key="13">
    <source>
        <dbReference type="ARBA" id="ARBA00023242"/>
    </source>
</evidence>
<keyword evidence="12" id="KW-0804">Transcription</keyword>
<dbReference type="SUPFAM" id="SSF55729">
    <property type="entry name" value="Acyl-CoA N-acyltransferases (Nat)"/>
    <property type="match status" value="1"/>
</dbReference>
<keyword evidence="9" id="KW-0156">Chromatin regulator</keyword>
<keyword evidence="4 20" id="KW-0808">Transferase</keyword>
<feature type="region of interest" description="Disordered" evidence="17">
    <location>
        <begin position="412"/>
        <end position="543"/>
    </location>
</feature>
<feature type="compositionally biased region" description="Low complexity" evidence="17">
    <location>
        <begin position="1228"/>
        <end position="1240"/>
    </location>
</feature>
<dbReference type="SUPFAM" id="SSF57903">
    <property type="entry name" value="FYVE/PHD zinc finger"/>
    <property type="match status" value="2"/>
</dbReference>
<feature type="region of interest" description="Disordered" evidence="17">
    <location>
        <begin position="134"/>
        <end position="187"/>
    </location>
</feature>
<dbReference type="CDD" id="cd15526">
    <property type="entry name" value="PHD1_MOZ_d4"/>
    <property type="match status" value="1"/>
</dbReference>
<dbReference type="GO" id="GO:0006357">
    <property type="term" value="P:regulation of transcription by RNA polymerase II"/>
    <property type="evidence" value="ECO:0007669"/>
    <property type="project" value="TreeGrafter"/>
</dbReference>
<comment type="catalytic activity">
    <reaction evidence="16">
        <text>L-lysyl-[protein] + acetyl-CoA = N(6)-acetyl-L-lysyl-[protein] + CoA + H(+)</text>
        <dbReference type="Rhea" id="RHEA:45948"/>
        <dbReference type="Rhea" id="RHEA-COMP:9752"/>
        <dbReference type="Rhea" id="RHEA-COMP:10731"/>
        <dbReference type="ChEBI" id="CHEBI:15378"/>
        <dbReference type="ChEBI" id="CHEBI:29969"/>
        <dbReference type="ChEBI" id="CHEBI:57287"/>
        <dbReference type="ChEBI" id="CHEBI:57288"/>
        <dbReference type="ChEBI" id="CHEBI:61930"/>
        <dbReference type="EC" id="2.3.1.48"/>
    </reaction>
</comment>
<evidence type="ECO:0000313" key="21">
    <source>
        <dbReference type="Proteomes" id="UP000053758"/>
    </source>
</evidence>
<keyword evidence="7 15" id="KW-0863">Zinc-finger</keyword>
<dbReference type="InterPro" id="IPR017956">
    <property type="entry name" value="AT_hook_DNA-bd_motif"/>
</dbReference>
<evidence type="ECO:0000259" key="18">
    <source>
        <dbReference type="PROSITE" id="PS50016"/>
    </source>
</evidence>
<keyword evidence="6" id="KW-0677">Repeat</keyword>
<dbReference type="InterPro" id="IPR013083">
    <property type="entry name" value="Znf_RING/FYVE/PHD"/>
</dbReference>
<feature type="compositionally biased region" description="Basic and acidic residues" evidence="17">
    <location>
        <begin position="1134"/>
        <end position="1144"/>
    </location>
</feature>
<evidence type="ECO:0000256" key="14">
    <source>
        <dbReference type="PIRSR" id="PIRSR602717-51"/>
    </source>
</evidence>
<comment type="similarity">
    <text evidence="2 16">Belongs to the MYST (SAS/MOZ) family.</text>
</comment>
<dbReference type="InterPro" id="IPR002717">
    <property type="entry name" value="HAT_MYST-type"/>
</dbReference>
<feature type="compositionally biased region" description="Polar residues" evidence="17">
    <location>
        <begin position="1124"/>
        <end position="1133"/>
    </location>
</feature>
<dbReference type="RefSeq" id="XP_014657024.1">
    <property type="nucleotide sequence ID" value="XM_014801538.1"/>
</dbReference>
<dbReference type="Pfam" id="PF17772">
    <property type="entry name" value="zf-MYST"/>
    <property type="match status" value="1"/>
</dbReference>
<feature type="compositionally biased region" description="Acidic residues" evidence="17">
    <location>
        <begin position="499"/>
        <end position="509"/>
    </location>
</feature>
<dbReference type="InterPro" id="IPR036388">
    <property type="entry name" value="WH-like_DNA-bd_sf"/>
</dbReference>
<feature type="compositionally biased region" description="Polar residues" evidence="17">
    <location>
        <begin position="172"/>
        <end position="184"/>
    </location>
</feature>
<evidence type="ECO:0000313" key="20">
    <source>
        <dbReference type="EMBL" id="GAK64681.1"/>
    </source>
</evidence>
<dbReference type="GO" id="GO:0004402">
    <property type="term" value="F:histone acetyltransferase activity"/>
    <property type="evidence" value="ECO:0007669"/>
    <property type="project" value="InterPro"/>
</dbReference>
<dbReference type="Proteomes" id="UP000053758">
    <property type="component" value="Unassembled WGS sequence"/>
</dbReference>
<feature type="compositionally biased region" description="Low complexity" evidence="17">
    <location>
        <begin position="578"/>
        <end position="596"/>
    </location>
</feature>
<dbReference type="Pfam" id="PF01853">
    <property type="entry name" value="MOZ_SAS"/>
    <property type="match status" value="1"/>
</dbReference>
<comment type="subcellular location">
    <subcellularLocation>
        <location evidence="1 16">Nucleus</location>
    </subcellularLocation>
</comment>
<feature type="compositionally biased region" description="Low complexity" evidence="17">
    <location>
        <begin position="416"/>
        <end position="428"/>
    </location>
</feature>
<dbReference type="SMART" id="SM00249">
    <property type="entry name" value="PHD"/>
    <property type="match status" value="2"/>
</dbReference>
<keyword evidence="13 16" id="KW-0539">Nucleus</keyword>
<feature type="domain" description="PHD-type" evidence="18">
    <location>
        <begin position="258"/>
        <end position="308"/>
    </location>
</feature>
<dbReference type="FunFam" id="3.30.60.60:FF:000001">
    <property type="entry name" value="Histone acetyltransferase"/>
    <property type="match status" value="1"/>
</dbReference>
<evidence type="ECO:0000256" key="17">
    <source>
        <dbReference type="SAM" id="MobiDB-lite"/>
    </source>
</evidence>
<dbReference type="PANTHER" id="PTHR10615">
    <property type="entry name" value="HISTONE ACETYLTRANSFERASE"/>
    <property type="match status" value="1"/>
</dbReference>
<feature type="region of interest" description="Disordered" evidence="17">
    <location>
        <begin position="1045"/>
        <end position="1158"/>
    </location>
</feature>
<feature type="region of interest" description="Disordered" evidence="17">
    <location>
        <begin position="47"/>
        <end position="113"/>
    </location>
</feature>
<dbReference type="InterPro" id="IPR016181">
    <property type="entry name" value="Acyl_CoA_acyltransferase"/>
</dbReference>
<evidence type="ECO:0000256" key="11">
    <source>
        <dbReference type="ARBA" id="ARBA00023015"/>
    </source>
</evidence>
<proteinExistence type="inferred from homology"/>
<reference evidence="20" key="1">
    <citation type="submission" date="2014-07" db="EMBL/GenBank/DDBJ databases">
        <title>Draft genome sequence of the yeast Pseudozyma antarctica JCM 10317 known as a producer of lipase B which used in a wide range of industrial applications.</title>
        <authorList>
            <person name="Morita T."/>
            <person name="Saika A."/>
            <person name="Koike H."/>
        </authorList>
    </citation>
    <scope>NUCLEOTIDE SEQUENCE</scope>
    <source>
        <strain evidence="20">JCM 10317</strain>
    </source>
</reference>
<dbReference type="PROSITE" id="PS50016">
    <property type="entry name" value="ZF_PHD_2"/>
    <property type="match status" value="2"/>
</dbReference>
<dbReference type="Gene3D" id="1.10.10.10">
    <property type="entry name" value="Winged helix-like DNA-binding domain superfamily/Winged helix DNA-binding domain"/>
    <property type="match status" value="1"/>
</dbReference>
<dbReference type="InterPro" id="IPR040706">
    <property type="entry name" value="Zf-MYST"/>
</dbReference>
<feature type="compositionally biased region" description="Low complexity" evidence="17">
    <location>
        <begin position="1051"/>
        <end position="1064"/>
    </location>
</feature>
<dbReference type="GO" id="GO:0003677">
    <property type="term" value="F:DNA binding"/>
    <property type="evidence" value="ECO:0007669"/>
    <property type="project" value="InterPro"/>
</dbReference>
<dbReference type="FunFam" id="3.40.630.30:FF:000001">
    <property type="entry name" value="Histone acetyltransferase"/>
    <property type="match status" value="1"/>
</dbReference>
<dbReference type="GeneID" id="26303685"/>
<feature type="compositionally biased region" description="Polar residues" evidence="17">
    <location>
        <begin position="310"/>
        <end position="319"/>
    </location>
</feature>
<dbReference type="GO" id="GO:0008270">
    <property type="term" value="F:zinc ion binding"/>
    <property type="evidence" value="ECO:0007669"/>
    <property type="project" value="UniProtKB-KW"/>
</dbReference>
<dbReference type="GO" id="GO:0005634">
    <property type="term" value="C:nucleus"/>
    <property type="evidence" value="ECO:0007669"/>
    <property type="project" value="UniProtKB-SubCell"/>
</dbReference>
<feature type="region of interest" description="Disordered" evidence="17">
    <location>
        <begin position="887"/>
        <end position="945"/>
    </location>
</feature>
<evidence type="ECO:0000256" key="12">
    <source>
        <dbReference type="ARBA" id="ARBA00023163"/>
    </source>
</evidence>
<feature type="compositionally biased region" description="Basic and acidic residues" evidence="17">
    <location>
        <begin position="69"/>
        <end position="79"/>
    </location>
</feature>
<dbReference type="EMBL" id="DF830073">
    <property type="protein sequence ID" value="GAK64681.1"/>
    <property type="molecule type" value="Genomic_DNA"/>
</dbReference>
<gene>
    <name evidence="20" type="ORF">PAN0_006c2896</name>
</gene>
<evidence type="ECO:0000256" key="3">
    <source>
        <dbReference type="ARBA" id="ARBA00013184"/>
    </source>
</evidence>
<sequence length="1287" mass="138262">MLSSQPSSSSSRLHFISPHLTSASSAHQQARPKASIHAHHWLLHHPSAGRSRAASTHRKRVITLQSVDCRPRSERDRASSKRNLASSAPSTVEENALIPRAAKSTDHDMHSMHPSSDIRAMMTVQPVSLAADPLAARQTPAPRRSASPSKVPRTNHLASTLQSPAKKRKLNATLSPTKPPSTSIPARRAVVPSSQRAEPMDLCAFCQQPADRPKENTPKLLISCFECGSSGHPACLRWGRNPTKVRSALSYEWRCIECKKCEICCDKGDDAQLMFCDGCDRGWHLYCLSPPLAKPPKGQWQCPTCEAGDTQPTRASHLSSPHPAPMRASSSGRPKKPSNPDRSIDSLLLTPVHADAKLRSQPGANFAVMSSLKNGLLNAAGSILNLAPASPWMSRQAGGGHEKDAADLALPLNGNSRKAAGPASGSARSGKRGRPRKSAAASGSHQRSSSTSNGAHPHASGSRHTLDHDRDGSGSGSSDGEHHSERLAHDADTPKRTADEDDEEPASDDEASKSPEEEDPFGGVLTGTDALTLPYKPTPLDTERFHRARKAAEDRLGGTLASLPGMSGSRVVRRPDVSSTASAAPSPRHPSASSMPDTPVGGSRISRAQLIPRHSPSNMTPGTPIAASQVEITTSASSAETGTASPIKCIRFGDFDIDTWYQAPYPEEYSMVPDGRLWMCEFCLKYMKSRFMAQRHRLKCKMRHPPGDEIYRDGNICVYEVDGRKNKIYCQNLCLLAKMFLDHKTLYYDVEPFLFYIVTEGDSTGEHFVGYFSKEKRSPMNYNVSCIMTLPVRQRRGWGNFLIDISFLLSKKEGRTGSPEKPLSDLGLLSYRNYWTLAVFYFLRIASDHVTLEDISRATAMQLEDIFYVLREQDMIVVYDGNNGNSRTPATSKYRARDGHPSGNPATSAIKGGGQATEAKQPRKRGRPPLHPRPPSTTAAPSAHLYKDRDKNAAAYLPQDYSIHFDRDYVVAHLKNYESKGYLKVRADKLKWTPFLVSRSFPQPIAAPANGNIGALNGTPGPSGSGTYTPAEMMANLGYSVLSQVQRTPGRSGATSARASPAAAAHKRVSARATASTPAGHVAASATVDAAERNTSRPASVAASTPTPSPTKRPHKLLPPVGVQHSSASSASTVHRDAARKKATETANGVVAAGPGEFDHADADAEVDLDADADADADGDYEEDEYEAEAFSLKATDFASTAASRLPIDPEHLKKVLAASSSGSLSSGLASASSSFAASATRSGDLSRDQATATPEPHAPLDELVDEDADGSDEDAPGSDDPGLDDI</sequence>
<keyword evidence="5" id="KW-0479">Metal-binding</keyword>
<dbReference type="GO" id="GO:0003712">
    <property type="term" value="F:transcription coregulator activity"/>
    <property type="evidence" value="ECO:0007669"/>
    <property type="project" value="TreeGrafter"/>
</dbReference>
<dbReference type="InterPro" id="IPR050603">
    <property type="entry name" value="MYST_HAT"/>
</dbReference>
<dbReference type="HOGENOM" id="CLU_006429_0_0_1"/>
<feature type="compositionally biased region" description="Polar residues" evidence="17">
    <location>
        <begin position="1096"/>
        <end position="1106"/>
    </location>
</feature>
<evidence type="ECO:0000256" key="5">
    <source>
        <dbReference type="ARBA" id="ARBA00022723"/>
    </source>
</evidence>
<feature type="region of interest" description="Disordered" evidence="17">
    <location>
        <begin position="556"/>
        <end position="603"/>
    </location>
</feature>
<evidence type="ECO:0000256" key="4">
    <source>
        <dbReference type="ARBA" id="ARBA00022679"/>
    </source>
</evidence>
<feature type="compositionally biased region" description="Polar residues" evidence="17">
    <location>
        <begin position="441"/>
        <end position="454"/>
    </location>
</feature>
<dbReference type="InterPro" id="IPR019787">
    <property type="entry name" value="Znf_PHD-finger"/>
</dbReference>
<evidence type="ECO:0000256" key="10">
    <source>
        <dbReference type="ARBA" id="ARBA00022990"/>
    </source>
</evidence>
<evidence type="ECO:0000256" key="8">
    <source>
        <dbReference type="ARBA" id="ARBA00022833"/>
    </source>
</evidence>
<feature type="compositionally biased region" description="Basic and acidic residues" evidence="17">
    <location>
        <begin position="479"/>
        <end position="498"/>
    </location>
</feature>
<evidence type="ECO:0000256" key="16">
    <source>
        <dbReference type="RuleBase" id="RU361211"/>
    </source>
</evidence>
<keyword evidence="8" id="KW-0862">Zinc</keyword>